<feature type="transmembrane region" description="Helical" evidence="2">
    <location>
        <begin position="86"/>
        <end position="105"/>
    </location>
</feature>
<gene>
    <name evidence="4" type="ORF">BC751_1074</name>
</gene>
<keyword evidence="2" id="KW-0472">Membrane</keyword>
<keyword evidence="2" id="KW-0812">Transmembrane</keyword>
<keyword evidence="1" id="KW-0175">Coiled coil</keyword>
<evidence type="ECO:0008006" key="6">
    <source>
        <dbReference type="Google" id="ProtNLM"/>
    </source>
</evidence>
<feature type="chain" id="PRO_5020449483" description="Seryl-tRNA synthetase" evidence="3">
    <location>
        <begin position="25"/>
        <end position="106"/>
    </location>
</feature>
<dbReference type="RefSeq" id="WP_130274617.1">
    <property type="nucleotide sequence ID" value="NZ_SGXG01000001.1"/>
</dbReference>
<dbReference type="OrthoDB" id="964337at2"/>
<accession>A0A4Q7P6C0</accession>
<keyword evidence="5" id="KW-1185">Reference proteome</keyword>
<comment type="caution">
    <text evidence="4">The sequence shown here is derived from an EMBL/GenBank/DDBJ whole genome shotgun (WGS) entry which is preliminary data.</text>
</comment>
<evidence type="ECO:0000256" key="2">
    <source>
        <dbReference type="SAM" id="Phobius"/>
    </source>
</evidence>
<dbReference type="Proteomes" id="UP000292209">
    <property type="component" value="Unassembled WGS sequence"/>
</dbReference>
<evidence type="ECO:0000313" key="4">
    <source>
        <dbReference type="EMBL" id="RZS95541.1"/>
    </source>
</evidence>
<evidence type="ECO:0000256" key="1">
    <source>
        <dbReference type="SAM" id="Coils"/>
    </source>
</evidence>
<dbReference type="AlphaFoldDB" id="A0A4Q7P6C0"/>
<evidence type="ECO:0000256" key="3">
    <source>
        <dbReference type="SAM" id="SignalP"/>
    </source>
</evidence>
<keyword evidence="2" id="KW-1133">Transmembrane helix</keyword>
<feature type="coiled-coil region" evidence="1">
    <location>
        <begin position="59"/>
        <end position="86"/>
    </location>
</feature>
<keyword evidence="3" id="KW-0732">Signal</keyword>
<name>A0A4Q7P6C0_9BACT</name>
<organism evidence="4 5">
    <name type="scientific">Cecembia calidifontis</name>
    <dbReference type="NCBI Taxonomy" id="1187080"/>
    <lineage>
        <taxon>Bacteria</taxon>
        <taxon>Pseudomonadati</taxon>
        <taxon>Bacteroidota</taxon>
        <taxon>Cytophagia</taxon>
        <taxon>Cytophagales</taxon>
        <taxon>Cyclobacteriaceae</taxon>
        <taxon>Cecembia</taxon>
    </lineage>
</organism>
<protein>
    <recommendedName>
        <fullName evidence="6">Seryl-tRNA synthetase</fullName>
    </recommendedName>
</protein>
<proteinExistence type="predicted"/>
<feature type="signal peptide" evidence="3">
    <location>
        <begin position="1"/>
        <end position="24"/>
    </location>
</feature>
<dbReference type="EMBL" id="SGXG01000001">
    <property type="protein sequence ID" value="RZS95541.1"/>
    <property type="molecule type" value="Genomic_DNA"/>
</dbReference>
<sequence>MKKTILNISLVAAMVLAGSQQVFAKEKASKEKTEFTEAEIQRFAEIEARIMEINAMDFSEMSRDEKKELRNEVKELNKESKTMRGSGLYISTGALIIILILLIILL</sequence>
<evidence type="ECO:0000313" key="5">
    <source>
        <dbReference type="Proteomes" id="UP000292209"/>
    </source>
</evidence>
<reference evidence="4 5" key="1">
    <citation type="submission" date="2019-02" db="EMBL/GenBank/DDBJ databases">
        <title>Genomic Encyclopedia of Archaeal and Bacterial Type Strains, Phase II (KMG-II): from individual species to whole genera.</title>
        <authorList>
            <person name="Goeker M."/>
        </authorList>
    </citation>
    <scope>NUCLEOTIDE SEQUENCE [LARGE SCALE GENOMIC DNA]</scope>
    <source>
        <strain evidence="4 5">DSM 21411</strain>
    </source>
</reference>